<dbReference type="GO" id="GO:0008168">
    <property type="term" value="F:methyltransferase activity"/>
    <property type="evidence" value="ECO:0007669"/>
    <property type="project" value="UniProtKB-KW"/>
</dbReference>
<dbReference type="SUPFAM" id="SSF53335">
    <property type="entry name" value="S-adenosyl-L-methionine-dependent methyltransferases"/>
    <property type="match status" value="1"/>
</dbReference>
<dbReference type="Gene3D" id="3.40.50.150">
    <property type="entry name" value="Vaccinia Virus protein VP39"/>
    <property type="match status" value="1"/>
</dbReference>
<name>A0ABS1UXX4_9PROT</name>
<evidence type="ECO:0000313" key="2">
    <source>
        <dbReference type="EMBL" id="MBL6454319.1"/>
    </source>
</evidence>
<sequence length="301" mass="32232">MPPASRPSTLARLGEVLRPRRRLVPLAQLGGPPGPAQAAVRAMAQAVPMGGDTLLVRSLGRHKMLVDSRDFTHAPHLAMDGFWEWWTTRFLAEQLRPGQTVIDGGACYGYFSLLAGELVGPSGKVIAIEPNPRSAALLRRNLALNGMEGRAKLEDVALAGPNSGRVMRLALPEGSPMNAHLLPEDLAGTSGPQLASRGPDVALVSTRPLDRYASERPDFVKLDLCGAEEAAYAGMQAMIEANPAIKLLLCFNPQRCASPAGFLEQLAGRFPLRRLVEDGTAQPCNATETLQGGDVMLYLAR</sequence>
<dbReference type="RefSeq" id="WP_202824030.1">
    <property type="nucleotide sequence ID" value="NZ_JAEUXJ010000001.1"/>
</dbReference>
<evidence type="ECO:0000259" key="1">
    <source>
        <dbReference type="Pfam" id="PF05050"/>
    </source>
</evidence>
<organism evidence="2 3">
    <name type="scientific">Belnapia mucosa</name>
    <dbReference type="NCBI Taxonomy" id="2804532"/>
    <lineage>
        <taxon>Bacteria</taxon>
        <taxon>Pseudomonadati</taxon>
        <taxon>Pseudomonadota</taxon>
        <taxon>Alphaproteobacteria</taxon>
        <taxon>Acetobacterales</taxon>
        <taxon>Roseomonadaceae</taxon>
        <taxon>Belnapia</taxon>
    </lineage>
</organism>
<comment type="caution">
    <text evidence="2">The sequence shown here is derived from an EMBL/GenBank/DDBJ whole genome shotgun (WGS) entry which is preliminary data.</text>
</comment>
<gene>
    <name evidence="2" type="ORF">JMJ55_03220</name>
</gene>
<keyword evidence="3" id="KW-1185">Reference proteome</keyword>
<keyword evidence="2" id="KW-0489">Methyltransferase</keyword>
<dbReference type="NCBIfam" id="TIGR01444">
    <property type="entry name" value="fkbM_fam"/>
    <property type="match status" value="1"/>
</dbReference>
<dbReference type="PANTHER" id="PTHR34203:SF15">
    <property type="entry name" value="SLL1173 PROTEIN"/>
    <property type="match status" value="1"/>
</dbReference>
<dbReference type="PANTHER" id="PTHR34203">
    <property type="entry name" value="METHYLTRANSFERASE, FKBM FAMILY PROTEIN"/>
    <property type="match status" value="1"/>
</dbReference>
<dbReference type="GO" id="GO:0032259">
    <property type="term" value="P:methylation"/>
    <property type="evidence" value="ECO:0007669"/>
    <property type="project" value="UniProtKB-KW"/>
</dbReference>
<proteinExistence type="predicted"/>
<reference evidence="2 3" key="1">
    <citation type="submission" date="2021-01" db="EMBL/GenBank/DDBJ databases">
        <title>Belnapia mucosa sp. nov. and Belnapia arida sp. nov., isolated from the Tabernas Desert (Almeria, Spain).</title>
        <authorList>
            <person name="Molina-Menor E."/>
            <person name="Vidal-Verdu A."/>
            <person name="Calonge A."/>
            <person name="Satari L."/>
            <person name="Pereto Magraner J."/>
            <person name="Porcar Miralles M."/>
        </authorList>
    </citation>
    <scope>NUCLEOTIDE SEQUENCE [LARGE SCALE GENOMIC DNA]</scope>
    <source>
        <strain evidence="2 3">T6</strain>
    </source>
</reference>
<keyword evidence="2" id="KW-0808">Transferase</keyword>
<dbReference type="Pfam" id="PF05050">
    <property type="entry name" value="Methyltransf_21"/>
    <property type="match status" value="1"/>
</dbReference>
<accession>A0ABS1UXX4</accession>
<dbReference type="InterPro" id="IPR029063">
    <property type="entry name" value="SAM-dependent_MTases_sf"/>
</dbReference>
<dbReference type="InterPro" id="IPR052514">
    <property type="entry name" value="SAM-dependent_MTase"/>
</dbReference>
<dbReference type="Proteomes" id="UP000606490">
    <property type="component" value="Unassembled WGS sequence"/>
</dbReference>
<protein>
    <submittedName>
        <fullName evidence="2">FkbM family methyltransferase</fullName>
    </submittedName>
</protein>
<feature type="domain" description="Methyltransferase FkbM" evidence="1">
    <location>
        <begin position="103"/>
        <end position="234"/>
    </location>
</feature>
<evidence type="ECO:0000313" key="3">
    <source>
        <dbReference type="Proteomes" id="UP000606490"/>
    </source>
</evidence>
<dbReference type="InterPro" id="IPR006342">
    <property type="entry name" value="FkbM_mtfrase"/>
</dbReference>
<dbReference type="EMBL" id="JAEUXJ010000001">
    <property type="protein sequence ID" value="MBL6454319.1"/>
    <property type="molecule type" value="Genomic_DNA"/>
</dbReference>